<accession>A0ABV3D908</accession>
<dbReference type="RefSeq" id="WP_358347705.1">
    <property type="nucleotide sequence ID" value="NZ_JBEZFP010000003.1"/>
</dbReference>
<dbReference type="Proteomes" id="UP001551482">
    <property type="component" value="Unassembled WGS sequence"/>
</dbReference>
<keyword evidence="2" id="KW-1185">Reference proteome</keyword>
<proteinExistence type="predicted"/>
<name>A0ABV3D908_9ACTN</name>
<reference evidence="1 2" key="1">
    <citation type="submission" date="2024-06" db="EMBL/GenBank/DDBJ databases">
        <title>The Natural Products Discovery Center: Release of the First 8490 Sequenced Strains for Exploring Actinobacteria Biosynthetic Diversity.</title>
        <authorList>
            <person name="Kalkreuter E."/>
            <person name="Kautsar S.A."/>
            <person name="Yang D."/>
            <person name="Bader C.D."/>
            <person name="Teijaro C.N."/>
            <person name="Fluegel L."/>
            <person name="Davis C.M."/>
            <person name="Simpson J.R."/>
            <person name="Lauterbach L."/>
            <person name="Steele A.D."/>
            <person name="Gui C."/>
            <person name="Meng S."/>
            <person name="Li G."/>
            <person name="Viehrig K."/>
            <person name="Ye F."/>
            <person name="Su P."/>
            <person name="Kiefer A.F."/>
            <person name="Nichols A."/>
            <person name="Cepeda A.J."/>
            <person name="Yan W."/>
            <person name="Fan B."/>
            <person name="Jiang Y."/>
            <person name="Adhikari A."/>
            <person name="Zheng C.-J."/>
            <person name="Schuster L."/>
            <person name="Cowan T.M."/>
            <person name="Smanski M.J."/>
            <person name="Chevrette M.G."/>
            <person name="De Carvalho L.P.S."/>
            <person name="Shen B."/>
        </authorList>
    </citation>
    <scope>NUCLEOTIDE SEQUENCE [LARGE SCALE GENOMIC DNA]</scope>
    <source>
        <strain evidence="1 2">NPDC048946</strain>
    </source>
</reference>
<dbReference type="EMBL" id="JBEZFP010000003">
    <property type="protein sequence ID" value="MEU8132223.1"/>
    <property type="molecule type" value="Genomic_DNA"/>
</dbReference>
<organism evidence="1 2">
    <name type="scientific">Streptodolium elevatio</name>
    <dbReference type="NCBI Taxonomy" id="3157996"/>
    <lineage>
        <taxon>Bacteria</taxon>
        <taxon>Bacillati</taxon>
        <taxon>Actinomycetota</taxon>
        <taxon>Actinomycetes</taxon>
        <taxon>Kitasatosporales</taxon>
        <taxon>Streptomycetaceae</taxon>
        <taxon>Streptodolium</taxon>
    </lineage>
</organism>
<comment type="caution">
    <text evidence="1">The sequence shown here is derived from an EMBL/GenBank/DDBJ whole genome shotgun (WGS) entry which is preliminary data.</text>
</comment>
<protein>
    <submittedName>
        <fullName evidence="1">Uncharacterized protein</fullName>
    </submittedName>
</protein>
<evidence type="ECO:0000313" key="1">
    <source>
        <dbReference type="EMBL" id="MEU8132223.1"/>
    </source>
</evidence>
<evidence type="ECO:0000313" key="2">
    <source>
        <dbReference type="Proteomes" id="UP001551482"/>
    </source>
</evidence>
<sequence>MHELRQHHYGFAHGILPQMATTMGPRLLDEPPPRGYDAALAAIWDGYGESLPEEARLDRPGLAGQLMERDGHRMLVVTLPPPTAPAEAYFAAVVRAPGAAACRYFTLEHTVSPIDGAEGTVLGGWADGSHLNYGSSGPATVENFVAAIVLQSGQG</sequence>
<gene>
    <name evidence="1" type="ORF">AB0C36_01815</name>
</gene>